<evidence type="ECO:0000259" key="2">
    <source>
        <dbReference type="Pfam" id="PF00149"/>
    </source>
</evidence>
<dbReference type="Pfam" id="PF00149">
    <property type="entry name" value="Metallophos"/>
    <property type="match status" value="1"/>
</dbReference>
<dbReference type="InterPro" id="IPR004843">
    <property type="entry name" value="Calcineurin-like_PHP"/>
</dbReference>
<feature type="domain" description="Calcineurin-like phosphoesterase" evidence="2">
    <location>
        <begin position="66"/>
        <end position="249"/>
    </location>
</feature>
<evidence type="ECO:0000313" key="3">
    <source>
        <dbReference type="EMBL" id="GEM78337.1"/>
    </source>
</evidence>
<dbReference type="InterPro" id="IPR029052">
    <property type="entry name" value="Metallo-depent_PP-like"/>
</dbReference>
<dbReference type="SUPFAM" id="SSF56300">
    <property type="entry name" value="Metallo-dependent phosphatases"/>
    <property type="match status" value="1"/>
</dbReference>
<feature type="region of interest" description="Disordered" evidence="1">
    <location>
        <begin position="529"/>
        <end position="550"/>
    </location>
</feature>
<evidence type="ECO:0000256" key="1">
    <source>
        <dbReference type="SAM" id="MobiDB-lite"/>
    </source>
</evidence>
<dbReference type="AlphaFoldDB" id="A0A511QME8"/>
<sequence>MLPSKKSFLATLVALTLAGCNSGSTDSGNDTQKPDEPNIPEAQAELTIGLLPDTQADGIKVAEHPMRAVLDKHLEQGVNIVIPVGDLTDKGTTTEWESWVGIAREYKAQGMEFLPLMGNHEDSFAYTTEWIDYMKEFIPEDAVHMPKREWLNYYVIRKNTLIIPLAYWNLPIAFPWIKDVVAEHRDNIDHVVIASHDGLVGAKYGETRELIVEGTEGGYRDDKLHSQWDQIRDFFYENDVVWVQGHEHLYQRSVIKAPVGTETQSWTPTGGNYRLPQYTQIVSGNASYKGYEFRYGERELVQNVIQMKMGTYNEGYDSYAYDVNAAQLAIKGDRIDYTAFSAPHTVKHNDDGAKELADPEWVLMDKFSRTNNRCEKIIYANSLPEDMRPVMEYTPSYRTNECVADDGSRVRVLAGENNTFNRVDSTERTLSWTEGYSKAQSQNELMRMAYQFLFQKHASWTPNLNGDERIYANEENENVTVRATTIDMKKLLSLSWSEASKETASDIVIISGTQNQSGIYQNAYGGEKDIQTEQGMPGSQPDGSAKAPHPLPSYATADWDLLKQSSDPYAFQFEVAPGVDLEKHQLAWKKGWGEWQTITSDECVFEGRFEDEYLDTPPNRAPGCHAEPLVGIDAAENNFWVVLHGDAEIALIK</sequence>
<organism evidence="3 4">
    <name type="scientific">Vibrio superstes NBRC 103154</name>
    <dbReference type="NCBI Taxonomy" id="1219062"/>
    <lineage>
        <taxon>Bacteria</taxon>
        <taxon>Pseudomonadati</taxon>
        <taxon>Pseudomonadota</taxon>
        <taxon>Gammaproteobacteria</taxon>
        <taxon>Vibrionales</taxon>
        <taxon>Vibrionaceae</taxon>
        <taxon>Vibrio</taxon>
    </lineage>
</organism>
<dbReference type="PROSITE" id="PS51257">
    <property type="entry name" value="PROKAR_LIPOPROTEIN"/>
    <property type="match status" value="1"/>
</dbReference>
<name>A0A511QME8_9VIBR</name>
<protein>
    <recommendedName>
        <fullName evidence="2">Calcineurin-like phosphoesterase domain-containing protein</fullName>
    </recommendedName>
</protein>
<gene>
    <name evidence="3" type="ORF">VSU01S_05820</name>
</gene>
<proteinExistence type="predicted"/>
<dbReference type="OrthoDB" id="5694840at2"/>
<dbReference type="RefSeq" id="WP_119009636.1">
    <property type="nucleotide sequence ID" value="NZ_BJXK01000002.1"/>
</dbReference>
<dbReference type="Proteomes" id="UP000321113">
    <property type="component" value="Unassembled WGS sequence"/>
</dbReference>
<dbReference type="EMBL" id="BJXK01000002">
    <property type="protein sequence ID" value="GEM78337.1"/>
    <property type="molecule type" value="Genomic_DNA"/>
</dbReference>
<evidence type="ECO:0000313" key="4">
    <source>
        <dbReference type="Proteomes" id="UP000321113"/>
    </source>
</evidence>
<comment type="caution">
    <text evidence="3">The sequence shown here is derived from an EMBL/GenBank/DDBJ whole genome shotgun (WGS) entry which is preliminary data.</text>
</comment>
<dbReference type="GO" id="GO:0016787">
    <property type="term" value="F:hydrolase activity"/>
    <property type="evidence" value="ECO:0007669"/>
    <property type="project" value="InterPro"/>
</dbReference>
<reference evidence="3 4" key="1">
    <citation type="submission" date="2019-07" db="EMBL/GenBank/DDBJ databases">
        <title>Whole genome shotgun sequence of Vibrio superstes NBRC 103154.</title>
        <authorList>
            <person name="Hosoyama A."/>
            <person name="Uohara A."/>
            <person name="Ohji S."/>
            <person name="Ichikawa N."/>
        </authorList>
    </citation>
    <scope>NUCLEOTIDE SEQUENCE [LARGE SCALE GENOMIC DNA]</scope>
    <source>
        <strain evidence="3 4">NBRC 103154</strain>
    </source>
</reference>
<dbReference type="Gene3D" id="3.60.21.10">
    <property type="match status" value="1"/>
</dbReference>
<dbReference type="CDD" id="cd00838">
    <property type="entry name" value="MPP_superfamily"/>
    <property type="match status" value="1"/>
</dbReference>
<accession>A0A511QME8</accession>
<keyword evidence="4" id="KW-1185">Reference proteome</keyword>